<keyword evidence="3 6" id="KW-0812">Transmembrane</keyword>
<feature type="transmembrane region" description="Helical" evidence="6">
    <location>
        <begin position="171"/>
        <end position="191"/>
    </location>
</feature>
<evidence type="ECO:0000313" key="10">
    <source>
        <dbReference type="Proteomes" id="UP001055437"/>
    </source>
</evidence>
<dbReference type="KEGG" id="csep:CP523_10955"/>
<evidence type="ECO:0000256" key="4">
    <source>
        <dbReference type="ARBA" id="ARBA00022989"/>
    </source>
</evidence>
<accession>A0A9N7JMW1</accession>
<dbReference type="Proteomes" id="UP000280586">
    <property type="component" value="Chromosome"/>
</dbReference>
<dbReference type="PANTHER" id="PTHR30250">
    <property type="entry name" value="PST FAMILY PREDICTED COLANIC ACID TRANSPORTER"/>
    <property type="match status" value="1"/>
</dbReference>
<feature type="transmembrane region" description="Helical" evidence="6">
    <location>
        <begin position="358"/>
        <end position="378"/>
    </location>
</feature>
<evidence type="ECO:0000256" key="2">
    <source>
        <dbReference type="ARBA" id="ARBA00022475"/>
    </source>
</evidence>
<dbReference type="GeneID" id="303561202"/>
<evidence type="ECO:0000256" key="3">
    <source>
        <dbReference type="ARBA" id="ARBA00022692"/>
    </source>
</evidence>
<feature type="transmembrane region" description="Helical" evidence="6">
    <location>
        <begin position="12"/>
        <end position="30"/>
    </location>
</feature>
<feature type="transmembrane region" description="Helical" evidence="6">
    <location>
        <begin position="321"/>
        <end position="346"/>
    </location>
</feature>
<dbReference type="Proteomes" id="UP001055437">
    <property type="component" value="Chromosome"/>
</dbReference>
<protein>
    <submittedName>
        <fullName evidence="7 8">Flippase</fullName>
    </submittedName>
</protein>
<organism evidence="7 9">
    <name type="scientific">Clostridium septicum</name>
    <dbReference type="NCBI Taxonomy" id="1504"/>
    <lineage>
        <taxon>Bacteria</taxon>
        <taxon>Bacillati</taxon>
        <taxon>Bacillota</taxon>
        <taxon>Clostridia</taxon>
        <taxon>Eubacteriales</taxon>
        <taxon>Clostridiaceae</taxon>
        <taxon>Clostridium</taxon>
    </lineage>
</organism>
<sequence>MKKQKSLINNFIYNTLFTLLNLLFPLITLPYTSRVIEASGIGKVNFANSIVNYFLIIASLGIPLYGVREIAKVRENKKALSKTYSEIFFINLLSTLISIVAYYLMVFNFDYFAKDYKLFIVSGFLLLLNALNIDWFYQGLEEYKYIALRSVVFKVISLVLLFTMVKTREDYINYALINVIALSGNNIINILNINKFTHFSFSGLEFKKHIRPICILLSIQVAVNIYVNLDTTMTGVLAGEVSVGFYSNAVKLNKIIVSVVTSVGTILLPRLSYHIENNNVEEFNTILNKALKVIIMLSIPAMTGVLFLLREIVLLMFKPEFIPVIYTMKILTPLIIILSIGNLFGTQILMPLGKENKLLFSVIIGAVINFTLNLMLIPKMNENGAAVSTIIAELVVMIIQVYIAKSYVKIKLDFKFISKIILSNAVMTIVLYIISRTVDGLISNLISSVIFGVISYIGTSIILKEETVIEILRKNSKIKI</sequence>
<dbReference type="EMBL" id="CP099799">
    <property type="protein sequence ID" value="USS01478.1"/>
    <property type="molecule type" value="Genomic_DNA"/>
</dbReference>
<dbReference type="AlphaFoldDB" id="A0A9N7JMW1"/>
<feature type="transmembrane region" description="Helical" evidence="6">
    <location>
        <begin position="441"/>
        <end position="463"/>
    </location>
</feature>
<dbReference type="Pfam" id="PF01943">
    <property type="entry name" value="Polysacc_synt"/>
    <property type="match status" value="1"/>
</dbReference>
<dbReference type="EMBL" id="CP023671">
    <property type="protein sequence ID" value="AYE34884.1"/>
    <property type="molecule type" value="Genomic_DNA"/>
</dbReference>
<evidence type="ECO:0000313" key="7">
    <source>
        <dbReference type="EMBL" id="AYE34884.1"/>
    </source>
</evidence>
<dbReference type="GO" id="GO:0005886">
    <property type="term" value="C:plasma membrane"/>
    <property type="evidence" value="ECO:0007669"/>
    <property type="project" value="UniProtKB-SubCell"/>
</dbReference>
<evidence type="ECO:0000256" key="1">
    <source>
        <dbReference type="ARBA" id="ARBA00004651"/>
    </source>
</evidence>
<dbReference type="InterPro" id="IPR050833">
    <property type="entry name" value="Poly_Biosynth_Transport"/>
</dbReference>
<evidence type="ECO:0000256" key="6">
    <source>
        <dbReference type="SAM" id="Phobius"/>
    </source>
</evidence>
<feature type="transmembrane region" description="Helical" evidence="6">
    <location>
        <begin position="146"/>
        <end position="165"/>
    </location>
</feature>
<evidence type="ECO:0000313" key="8">
    <source>
        <dbReference type="EMBL" id="USS01478.1"/>
    </source>
</evidence>
<keyword evidence="2" id="KW-1003">Cell membrane</keyword>
<feature type="transmembrane region" description="Helical" evidence="6">
    <location>
        <begin position="290"/>
        <end position="309"/>
    </location>
</feature>
<feature type="transmembrane region" description="Helical" evidence="6">
    <location>
        <begin position="384"/>
        <end position="404"/>
    </location>
</feature>
<keyword evidence="10" id="KW-1185">Reference proteome</keyword>
<feature type="transmembrane region" description="Helical" evidence="6">
    <location>
        <begin position="249"/>
        <end position="269"/>
    </location>
</feature>
<reference evidence="8" key="2">
    <citation type="submission" date="2022-06" db="EMBL/GenBank/DDBJ databases">
        <authorList>
            <person name="Holder M.E."/>
            <person name="Ajami N.J."/>
            <person name="Petrosino J.F."/>
        </authorList>
    </citation>
    <scope>NUCLEOTIDE SEQUENCE</scope>
    <source>
        <strain evidence="8">RMA 8861</strain>
    </source>
</reference>
<feature type="transmembrane region" description="Helical" evidence="6">
    <location>
        <begin position="416"/>
        <end position="435"/>
    </location>
</feature>
<dbReference type="CDD" id="cd13128">
    <property type="entry name" value="MATE_Wzx_like"/>
    <property type="match status" value="1"/>
</dbReference>
<feature type="transmembrane region" description="Helical" evidence="6">
    <location>
        <begin position="87"/>
        <end position="106"/>
    </location>
</feature>
<feature type="transmembrane region" description="Helical" evidence="6">
    <location>
        <begin position="118"/>
        <end position="137"/>
    </location>
</feature>
<evidence type="ECO:0000256" key="5">
    <source>
        <dbReference type="ARBA" id="ARBA00023136"/>
    </source>
</evidence>
<dbReference type="PANTHER" id="PTHR30250:SF11">
    <property type="entry name" value="O-ANTIGEN TRANSPORTER-RELATED"/>
    <property type="match status" value="1"/>
</dbReference>
<proteinExistence type="predicted"/>
<dbReference type="RefSeq" id="WP_120140852.1">
    <property type="nucleotide sequence ID" value="NZ_CP023671.1"/>
</dbReference>
<keyword evidence="4 6" id="KW-1133">Transmembrane helix</keyword>
<name>A0A9N7JMW1_CLOSE</name>
<reference evidence="7 9" key="1">
    <citation type="submission" date="2017-09" db="EMBL/GenBank/DDBJ databases">
        <authorList>
            <person name="Thomas P."/>
            <person name="Seyboldt C."/>
        </authorList>
    </citation>
    <scope>NUCLEOTIDE SEQUENCE [LARGE SCALE GENOMIC DNA]</scope>
    <source>
        <strain evidence="7 9">DSM 7534</strain>
    </source>
</reference>
<evidence type="ECO:0000313" key="9">
    <source>
        <dbReference type="Proteomes" id="UP000280586"/>
    </source>
</evidence>
<dbReference type="InterPro" id="IPR002797">
    <property type="entry name" value="Polysacc_synth"/>
</dbReference>
<comment type="subcellular location">
    <subcellularLocation>
        <location evidence="1">Cell membrane</location>
        <topology evidence="1">Multi-pass membrane protein</topology>
    </subcellularLocation>
</comment>
<gene>
    <name evidence="7" type="ORF">CP523_10955</name>
    <name evidence="8" type="ORF">NH397_03300</name>
</gene>
<feature type="transmembrane region" description="Helical" evidence="6">
    <location>
        <begin position="212"/>
        <end position="229"/>
    </location>
</feature>
<feature type="transmembrane region" description="Helical" evidence="6">
    <location>
        <begin position="50"/>
        <end position="67"/>
    </location>
</feature>
<keyword evidence="5 6" id="KW-0472">Membrane</keyword>